<feature type="compositionally biased region" description="Polar residues" evidence="1">
    <location>
        <begin position="52"/>
        <end position="64"/>
    </location>
</feature>
<evidence type="ECO:0000256" key="1">
    <source>
        <dbReference type="SAM" id="MobiDB-lite"/>
    </source>
</evidence>
<reference evidence="2" key="1">
    <citation type="journal article" date="2020" name="Stud. Mycol.">
        <title>101 Dothideomycetes genomes: a test case for predicting lifestyles and emergence of pathogens.</title>
        <authorList>
            <person name="Haridas S."/>
            <person name="Albert R."/>
            <person name="Binder M."/>
            <person name="Bloem J."/>
            <person name="Labutti K."/>
            <person name="Salamov A."/>
            <person name="Andreopoulos B."/>
            <person name="Baker S."/>
            <person name="Barry K."/>
            <person name="Bills G."/>
            <person name="Bluhm B."/>
            <person name="Cannon C."/>
            <person name="Castanera R."/>
            <person name="Culley D."/>
            <person name="Daum C."/>
            <person name="Ezra D."/>
            <person name="Gonzalez J."/>
            <person name="Henrissat B."/>
            <person name="Kuo A."/>
            <person name="Liang C."/>
            <person name="Lipzen A."/>
            <person name="Lutzoni F."/>
            <person name="Magnuson J."/>
            <person name="Mondo S."/>
            <person name="Nolan M."/>
            <person name="Ohm R."/>
            <person name="Pangilinan J."/>
            <person name="Park H.-J."/>
            <person name="Ramirez L."/>
            <person name="Alfaro M."/>
            <person name="Sun H."/>
            <person name="Tritt A."/>
            <person name="Yoshinaga Y."/>
            <person name="Zwiers L.-H."/>
            <person name="Turgeon B."/>
            <person name="Goodwin S."/>
            <person name="Spatafora J."/>
            <person name="Crous P."/>
            <person name="Grigoriev I."/>
        </authorList>
    </citation>
    <scope>NUCLEOTIDE SEQUENCE</scope>
    <source>
        <strain evidence="2">CBS 183.55</strain>
    </source>
</reference>
<sequence length="64" mass="7035">MAACTEYRRGVAAEWTGDRLLAIVAKWSALDREEGSRIRNRESNNNESTVSPPVTNNLRSVGTG</sequence>
<gene>
    <name evidence="2" type="ORF">M421DRAFT_422614</name>
</gene>
<keyword evidence="3" id="KW-1185">Reference proteome</keyword>
<name>A0A6A5RGL2_9PLEO</name>
<dbReference type="Proteomes" id="UP000800082">
    <property type="component" value="Unassembled WGS sequence"/>
</dbReference>
<evidence type="ECO:0000313" key="3">
    <source>
        <dbReference type="Proteomes" id="UP000800082"/>
    </source>
</evidence>
<dbReference type="RefSeq" id="XP_033446901.1">
    <property type="nucleotide sequence ID" value="XM_033593223.1"/>
</dbReference>
<evidence type="ECO:0000313" key="2">
    <source>
        <dbReference type="EMBL" id="KAF1926649.1"/>
    </source>
</evidence>
<organism evidence="2 3">
    <name type="scientific">Didymella exigua CBS 183.55</name>
    <dbReference type="NCBI Taxonomy" id="1150837"/>
    <lineage>
        <taxon>Eukaryota</taxon>
        <taxon>Fungi</taxon>
        <taxon>Dikarya</taxon>
        <taxon>Ascomycota</taxon>
        <taxon>Pezizomycotina</taxon>
        <taxon>Dothideomycetes</taxon>
        <taxon>Pleosporomycetidae</taxon>
        <taxon>Pleosporales</taxon>
        <taxon>Pleosporineae</taxon>
        <taxon>Didymellaceae</taxon>
        <taxon>Didymella</taxon>
    </lineage>
</organism>
<feature type="region of interest" description="Disordered" evidence="1">
    <location>
        <begin position="34"/>
        <end position="64"/>
    </location>
</feature>
<proteinExistence type="predicted"/>
<dbReference type="AlphaFoldDB" id="A0A6A5RGL2"/>
<protein>
    <submittedName>
        <fullName evidence="2">Uncharacterized protein</fullName>
    </submittedName>
</protein>
<dbReference type="GeneID" id="54350891"/>
<accession>A0A6A5RGL2</accession>
<dbReference type="EMBL" id="ML978976">
    <property type="protein sequence ID" value="KAF1926649.1"/>
    <property type="molecule type" value="Genomic_DNA"/>
</dbReference>
<feature type="compositionally biased region" description="Basic and acidic residues" evidence="1">
    <location>
        <begin position="34"/>
        <end position="44"/>
    </location>
</feature>